<dbReference type="SUPFAM" id="SSF49464">
    <property type="entry name" value="Carboxypeptidase regulatory domain-like"/>
    <property type="match status" value="1"/>
</dbReference>
<evidence type="ECO:0000256" key="1">
    <source>
        <dbReference type="ARBA" id="ARBA00004571"/>
    </source>
</evidence>
<dbReference type="InterPro" id="IPR011662">
    <property type="entry name" value="Secretin/TonB_short_N"/>
</dbReference>
<evidence type="ECO:0000256" key="2">
    <source>
        <dbReference type="ARBA" id="ARBA00022448"/>
    </source>
</evidence>
<keyword evidence="10" id="KW-1185">Reference proteome</keyword>
<dbReference type="OrthoDB" id="9768177at2"/>
<accession>A0A365XTW0</accession>
<dbReference type="Proteomes" id="UP000253410">
    <property type="component" value="Unassembled WGS sequence"/>
</dbReference>
<dbReference type="PROSITE" id="PS52016">
    <property type="entry name" value="TONB_DEPENDENT_REC_3"/>
    <property type="match status" value="1"/>
</dbReference>
<evidence type="ECO:0000256" key="6">
    <source>
        <dbReference type="ARBA" id="ARBA00023237"/>
    </source>
</evidence>
<keyword evidence="5 7" id="KW-0472">Membrane</keyword>
<dbReference type="Gene3D" id="2.170.130.10">
    <property type="entry name" value="TonB-dependent receptor, plug domain"/>
    <property type="match status" value="1"/>
</dbReference>
<dbReference type="InterPro" id="IPR037066">
    <property type="entry name" value="Plug_dom_sf"/>
</dbReference>
<evidence type="ECO:0000259" key="8">
    <source>
        <dbReference type="SMART" id="SM00965"/>
    </source>
</evidence>
<keyword evidence="4 7" id="KW-0812">Transmembrane</keyword>
<comment type="subcellular location">
    <subcellularLocation>
        <location evidence="1 7">Cell outer membrane</location>
        <topology evidence="1 7">Multi-pass membrane protein</topology>
    </subcellularLocation>
</comment>
<dbReference type="Pfam" id="PF07660">
    <property type="entry name" value="STN"/>
    <property type="match status" value="1"/>
</dbReference>
<dbReference type="AlphaFoldDB" id="A0A365XTW0"/>
<keyword evidence="6 7" id="KW-0998">Cell outer membrane</keyword>
<dbReference type="InterPro" id="IPR023996">
    <property type="entry name" value="TonB-dep_OMP_SusC/RagA"/>
</dbReference>
<protein>
    <submittedName>
        <fullName evidence="9">SusC/RagA family TonB-linked outer membrane protein</fullName>
    </submittedName>
</protein>
<evidence type="ECO:0000256" key="7">
    <source>
        <dbReference type="PROSITE-ProRule" id="PRU01360"/>
    </source>
</evidence>
<dbReference type="Pfam" id="PF13715">
    <property type="entry name" value="CarbopepD_reg_2"/>
    <property type="match status" value="1"/>
</dbReference>
<dbReference type="Gene3D" id="2.60.40.1120">
    <property type="entry name" value="Carboxypeptidase-like, regulatory domain"/>
    <property type="match status" value="1"/>
</dbReference>
<evidence type="ECO:0000256" key="3">
    <source>
        <dbReference type="ARBA" id="ARBA00022452"/>
    </source>
</evidence>
<dbReference type="InterPro" id="IPR036942">
    <property type="entry name" value="Beta-barrel_TonB_sf"/>
</dbReference>
<dbReference type="InterPro" id="IPR023997">
    <property type="entry name" value="TonB-dep_OMP_SusC/RagA_CS"/>
</dbReference>
<evidence type="ECO:0000313" key="9">
    <source>
        <dbReference type="EMBL" id="RBL89025.1"/>
    </source>
</evidence>
<dbReference type="NCBIfam" id="TIGR04056">
    <property type="entry name" value="OMP_RagA_SusC"/>
    <property type="match status" value="1"/>
</dbReference>
<reference evidence="9 10" key="1">
    <citation type="submission" date="2018-05" db="EMBL/GenBank/DDBJ databases">
        <title>Chitinophaga sp. K3CV102501T nov., isolated from isolated from a monsoon evergreen broad-leaved forest soil.</title>
        <authorList>
            <person name="Lv Y."/>
        </authorList>
    </citation>
    <scope>NUCLEOTIDE SEQUENCE [LARGE SCALE GENOMIC DNA]</scope>
    <source>
        <strain evidence="9 10">GDMCC 1.1325</strain>
    </source>
</reference>
<evidence type="ECO:0000313" key="10">
    <source>
        <dbReference type="Proteomes" id="UP000253410"/>
    </source>
</evidence>
<gene>
    <name evidence="9" type="ORF">DF182_21030</name>
</gene>
<keyword evidence="3 7" id="KW-1134">Transmembrane beta strand</keyword>
<organism evidence="9 10">
    <name type="scientific">Chitinophaga flava</name>
    <dbReference type="NCBI Taxonomy" id="2259036"/>
    <lineage>
        <taxon>Bacteria</taxon>
        <taxon>Pseudomonadati</taxon>
        <taxon>Bacteroidota</taxon>
        <taxon>Chitinophagia</taxon>
        <taxon>Chitinophagales</taxon>
        <taxon>Chitinophagaceae</taxon>
        <taxon>Chitinophaga</taxon>
    </lineage>
</organism>
<dbReference type="NCBIfam" id="TIGR04057">
    <property type="entry name" value="SusC_RagA_signa"/>
    <property type="match status" value="1"/>
</dbReference>
<dbReference type="Pfam" id="PF07715">
    <property type="entry name" value="Plug"/>
    <property type="match status" value="1"/>
</dbReference>
<dbReference type="EMBL" id="QFFJ01000002">
    <property type="protein sequence ID" value="RBL89025.1"/>
    <property type="molecule type" value="Genomic_DNA"/>
</dbReference>
<dbReference type="Gene3D" id="2.40.170.20">
    <property type="entry name" value="TonB-dependent receptor, beta-barrel domain"/>
    <property type="match status" value="1"/>
</dbReference>
<dbReference type="SUPFAM" id="SSF56935">
    <property type="entry name" value="Porins"/>
    <property type="match status" value="1"/>
</dbReference>
<dbReference type="InterPro" id="IPR012910">
    <property type="entry name" value="Plug_dom"/>
</dbReference>
<comment type="caution">
    <text evidence="9">The sequence shown here is derived from an EMBL/GenBank/DDBJ whole genome shotgun (WGS) entry which is preliminary data.</text>
</comment>
<dbReference type="SMART" id="SM00965">
    <property type="entry name" value="STN"/>
    <property type="match status" value="1"/>
</dbReference>
<proteinExistence type="inferred from homology"/>
<evidence type="ECO:0000256" key="5">
    <source>
        <dbReference type="ARBA" id="ARBA00023136"/>
    </source>
</evidence>
<comment type="similarity">
    <text evidence="7">Belongs to the TonB-dependent receptor family.</text>
</comment>
<evidence type="ECO:0000256" key="4">
    <source>
        <dbReference type="ARBA" id="ARBA00022692"/>
    </source>
</evidence>
<feature type="domain" description="Secretin/TonB short N-terminal" evidence="8">
    <location>
        <begin position="68"/>
        <end position="120"/>
    </location>
</feature>
<sequence>MKISLKFRDRYSYALKKAFLVMKLTTLLLLACFLQVSAALKGQGTITLKLKKTEIAQVLSSIEQQGNYRFLYNNALTEIRRKVNVDVTNSGLDAVMNTVFAGTSLRYKLIENNLVVIMSQEIKVTGKVTSKNDGSTIPGATVSLKGTTKGTVTGPDGHYSLTVPDNGTLVVSFIGYTSQEIAINNRQTIDVALEEAISQVQQVVVVGYGVQRKVDITGSITQVKGDEVSKQPVANAMSGLQGKVAGVQIVNDGKPGAAPTIRIRGTGSVYGDSGPLYVVDGVWYNDISFLNPADIENMSILKDASSEAIYGIRAANGVILITTRKGKAGKATVNYNGFVGMQKATNKVKMANAKEYATIINELSAINNNSLRLNPNDYGQGTDWFKEEMRNALVTNHQISVSGGSEKSTYNFSLGYLKQDGLVKTNDFSRVTARLQNDFQVFDPLKIGYTVTATAYNTNDIPDFYLGQLYTSAPVLSVRNPDGSYGDPDKLNLGTGAGKNPQASLDFYNQTTKRKMVTGSVYADLRFAKHFVFHSSVGGEYGDSLIRNYAPQYKATTNQFNNVSKLTRTNSNRQSWIVENTLTYDNKFGDHNLRVLAGQSAQQYKFYKLIATADNVPNSSEGDMYLRLGNTDGRSITDEGDLYTVASYFGRLNYSYKDKYLLTASMRADGSSKFFGDNRWGYFPSVGLGWVISEEPFLKNTKIFDNLKLRGSWGKIGNASVPNFLAVQRVTQDPFMTAIFGGIVNTGASINTIVPPQLFWERAVGTDIAIEASVLQNRLFVEAGFYNRKTQQAIFDVPFPSSVGTQSSTITANQADFQNRGWEFAANWKDDLKNGFSYSVGANMSINNNKVLSVNTGGNPIYGGGDASTGGALATRTIVGQPIGQYFGYIVDGIFQNQAEVDASAQTKAKPGDFKYRDVNGDGVIDAKDRVPIGNPNPKYTYGINTTFNYKNFDLALEFQGVAGVDVYNANLGLRFGNENFTKEFYDKRWHGEGTSNTYPSANIGGGQNYLPNQFFVENGSYFRIRNIQLGYTLPKTITDRWRMQRLRLYVNAQNAFNFFSYRGFSPEIGGKPISAGIDKSVYPLYATYNFGVNVTF</sequence>
<dbReference type="InterPro" id="IPR008969">
    <property type="entry name" value="CarboxyPept-like_regulatory"/>
</dbReference>
<name>A0A365XTW0_9BACT</name>
<dbReference type="InterPro" id="IPR039426">
    <property type="entry name" value="TonB-dep_rcpt-like"/>
</dbReference>
<keyword evidence="2 7" id="KW-0813">Transport</keyword>
<dbReference type="GO" id="GO:0009279">
    <property type="term" value="C:cell outer membrane"/>
    <property type="evidence" value="ECO:0007669"/>
    <property type="project" value="UniProtKB-SubCell"/>
</dbReference>